<protein>
    <submittedName>
        <fullName evidence="1">Uncharacterized protein</fullName>
    </submittedName>
</protein>
<reference evidence="1" key="1">
    <citation type="submission" date="2021-05" db="EMBL/GenBank/DDBJ databases">
        <authorList>
            <person name="Pan Q."/>
            <person name="Jouanno E."/>
            <person name="Zahm M."/>
            <person name="Klopp C."/>
            <person name="Cabau C."/>
            <person name="Louis A."/>
            <person name="Berthelot C."/>
            <person name="Parey E."/>
            <person name="Roest Crollius H."/>
            <person name="Montfort J."/>
            <person name="Robinson-Rechavi M."/>
            <person name="Bouchez O."/>
            <person name="Lampietro C."/>
            <person name="Lopez Roques C."/>
            <person name="Donnadieu C."/>
            <person name="Postlethwait J."/>
            <person name="Bobe J."/>
            <person name="Dillon D."/>
            <person name="Chandos A."/>
            <person name="von Hippel F."/>
            <person name="Guiguen Y."/>
        </authorList>
    </citation>
    <scope>NUCLEOTIDE SEQUENCE</scope>
    <source>
        <strain evidence="1">YG-Jan2019</strain>
    </source>
</reference>
<dbReference type="Proteomes" id="UP001157502">
    <property type="component" value="Chromosome 6"/>
</dbReference>
<accession>A0ACC2H3N8</accession>
<evidence type="ECO:0000313" key="2">
    <source>
        <dbReference type="Proteomes" id="UP001157502"/>
    </source>
</evidence>
<name>A0ACC2H3N8_DALPE</name>
<proteinExistence type="predicted"/>
<sequence>MAEEPRRTAAQLDQPVSERDRELTSYIKFKFATNFKKEQSYLPEQVVTRSETRYVVIQNDQARKKFERRQELLSSGFFSPINKPYKTLGIIYSDNVDLYSKWLTSDEQESLKTNWEIKDGKMLGSGAISIKFTKEKGKREENITVGPEESQSVDGFLHLKQYLRELTAIKHALQTGRPLIFCLRKQSLQMTKPLHARTSCDRAMSAGTVPPELMSMNQQAVDSEEDKNRQILSREQELFSEKLQWIHLMLCGISHMRNRDLRNLVPLHSTYLKIIMKDTEISNVLLKQSPGYYNPCVNAARRLVSLAPEDSHNIPADIWETFNRQQDATEPSRLTPVRTLCCKSLQSGPHRRVGLRETEGEGEEDMPPWLLMLLDEKTSLEEKTFNWDIKMKQMFCGTTRPRADQTGMLERTRAQDLDVKRVLNLQIESRVFEKKRNREERMRTQLNAVMASKSNAGVSSLLTTLKSELKEPKSTTGPWIATLQKEATELVGDKDQKYNSMLQKISGFQSFSNNMVPFSKEKFCLLVHSMSANQLLRPAVQEALLFLCKNVLFLLPRQLKQWYQNLRLPFTTPGTS</sequence>
<keyword evidence="2" id="KW-1185">Reference proteome</keyword>
<organism evidence="1 2">
    <name type="scientific">Dallia pectoralis</name>
    <name type="common">Alaska blackfish</name>
    <dbReference type="NCBI Taxonomy" id="75939"/>
    <lineage>
        <taxon>Eukaryota</taxon>
        <taxon>Metazoa</taxon>
        <taxon>Chordata</taxon>
        <taxon>Craniata</taxon>
        <taxon>Vertebrata</taxon>
        <taxon>Euteleostomi</taxon>
        <taxon>Actinopterygii</taxon>
        <taxon>Neopterygii</taxon>
        <taxon>Teleostei</taxon>
        <taxon>Protacanthopterygii</taxon>
        <taxon>Esociformes</taxon>
        <taxon>Umbridae</taxon>
        <taxon>Dallia</taxon>
    </lineage>
</organism>
<dbReference type="EMBL" id="CM055733">
    <property type="protein sequence ID" value="KAJ8010534.1"/>
    <property type="molecule type" value="Genomic_DNA"/>
</dbReference>
<gene>
    <name evidence="1" type="ORF">DPEC_G00076080</name>
</gene>
<evidence type="ECO:0000313" key="1">
    <source>
        <dbReference type="EMBL" id="KAJ8010534.1"/>
    </source>
</evidence>
<comment type="caution">
    <text evidence="1">The sequence shown here is derived from an EMBL/GenBank/DDBJ whole genome shotgun (WGS) entry which is preliminary data.</text>
</comment>